<sequence>MLRVHTRSKLMTMIFSLFVILLILGGCSSSSENNAAANKGDSAPGTDTGTSESAADDRGNTVEDTAEEPEAHKEEVRRQGRTDAPIQAGQLTAGEWDDLAAWERFNNLLNSREGSDSSTYWGFEFFNRLEVLVTSDGKAVSDATVKLIGQQKETVWSARTNADGKAYLFAGLFPDNQQPNQRTRYSVEVMAEQQKKKVSNIEVPGQGALKIDLDGELPVSDQVDVMFVVDTTGSMQDEMDYLEAELKDVITRVGDQHANQLDIKMSSNFYRDIHDDYVVKSNPFTANIDQAVRLIAMQKAQGGGDYPEAVEQALRDAVSGHKWSEDARARLLFLVLDAPPHHETQILQEMHSAITEAAKEGIRIIPVASSGVDVDTEYLLRFAAVATGGTYLFLTDDSGIGSDHLEPAVGEYETKLLNDLLVEVINRYVQ</sequence>
<evidence type="ECO:0000313" key="7">
    <source>
        <dbReference type="Proteomes" id="UP000198855"/>
    </source>
</evidence>
<dbReference type="STRING" id="1045775.SAMN05216378_3202"/>
<dbReference type="GO" id="GO:0004674">
    <property type="term" value="F:protein serine/threonine kinase activity"/>
    <property type="evidence" value="ECO:0007669"/>
    <property type="project" value="TreeGrafter"/>
</dbReference>
<dbReference type="Proteomes" id="UP000198855">
    <property type="component" value="Unassembled WGS sequence"/>
</dbReference>
<comment type="subcellular location">
    <subcellularLocation>
        <location evidence="1">Secreted</location>
    </subcellularLocation>
</comment>
<dbReference type="Gene3D" id="3.40.50.410">
    <property type="entry name" value="von Willebrand factor, type A domain"/>
    <property type="match status" value="1"/>
</dbReference>
<dbReference type="PROSITE" id="PS51257">
    <property type="entry name" value="PROKAR_LIPOPROTEIN"/>
    <property type="match status" value="1"/>
</dbReference>
<evidence type="ECO:0000256" key="2">
    <source>
        <dbReference type="ARBA" id="ARBA00022525"/>
    </source>
</evidence>
<dbReference type="InterPro" id="IPR002035">
    <property type="entry name" value="VWF_A"/>
</dbReference>
<keyword evidence="3" id="KW-0732">Signal</keyword>
<name>A0A1I2AQE6_9BACL</name>
<dbReference type="Pfam" id="PF25106">
    <property type="entry name" value="VWA_4"/>
    <property type="match status" value="1"/>
</dbReference>
<reference evidence="7" key="1">
    <citation type="submission" date="2016-10" db="EMBL/GenBank/DDBJ databases">
        <authorList>
            <person name="Varghese N."/>
            <person name="Submissions S."/>
        </authorList>
    </citation>
    <scope>NUCLEOTIDE SEQUENCE [LARGE SCALE GENOMIC DNA]</scope>
    <source>
        <strain evidence="7">CGMCC 1.10784</strain>
    </source>
</reference>
<dbReference type="InterPro" id="IPR052969">
    <property type="entry name" value="Thr-specific_kinase-like"/>
</dbReference>
<proteinExistence type="predicted"/>
<dbReference type="PROSITE" id="PS50234">
    <property type="entry name" value="VWFA"/>
    <property type="match status" value="1"/>
</dbReference>
<protein>
    <submittedName>
        <fullName evidence="6">von Willebrand factor type A domain-containing protein</fullName>
    </submittedName>
</protein>
<dbReference type="AlphaFoldDB" id="A0A1I2AQE6"/>
<dbReference type="SMART" id="SM00327">
    <property type="entry name" value="VWA"/>
    <property type="match status" value="1"/>
</dbReference>
<keyword evidence="7" id="KW-1185">Reference proteome</keyword>
<dbReference type="EMBL" id="FOMT01000003">
    <property type="protein sequence ID" value="SFE46224.1"/>
    <property type="molecule type" value="Genomic_DNA"/>
</dbReference>
<feature type="domain" description="VWFA" evidence="5">
    <location>
        <begin position="224"/>
        <end position="420"/>
    </location>
</feature>
<dbReference type="RefSeq" id="WP_091186860.1">
    <property type="nucleotide sequence ID" value="NZ_FOMT01000003.1"/>
</dbReference>
<dbReference type="InterPro" id="IPR036465">
    <property type="entry name" value="vWFA_dom_sf"/>
</dbReference>
<dbReference type="PANTHER" id="PTHR47763">
    <property type="entry name" value="ALPHA-PROTEIN KINASE VWKA"/>
    <property type="match status" value="1"/>
</dbReference>
<feature type="region of interest" description="Disordered" evidence="4">
    <location>
        <begin position="32"/>
        <end position="87"/>
    </location>
</feature>
<feature type="compositionally biased region" description="Basic and acidic residues" evidence="4">
    <location>
        <begin position="69"/>
        <end position="81"/>
    </location>
</feature>
<evidence type="ECO:0000259" key="5">
    <source>
        <dbReference type="PROSITE" id="PS50234"/>
    </source>
</evidence>
<evidence type="ECO:0000256" key="4">
    <source>
        <dbReference type="SAM" id="MobiDB-lite"/>
    </source>
</evidence>
<evidence type="ECO:0000256" key="1">
    <source>
        <dbReference type="ARBA" id="ARBA00004613"/>
    </source>
</evidence>
<dbReference type="OrthoDB" id="9805121at2"/>
<dbReference type="SUPFAM" id="SSF53300">
    <property type="entry name" value="vWA-like"/>
    <property type="match status" value="1"/>
</dbReference>
<evidence type="ECO:0000256" key="3">
    <source>
        <dbReference type="ARBA" id="ARBA00022729"/>
    </source>
</evidence>
<gene>
    <name evidence="6" type="ORF">SAMN05216378_3202</name>
</gene>
<dbReference type="GO" id="GO:0005737">
    <property type="term" value="C:cytoplasm"/>
    <property type="evidence" value="ECO:0007669"/>
    <property type="project" value="TreeGrafter"/>
</dbReference>
<accession>A0A1I2AQE6</accession>
<organism evidence="6 7">
    <name type="scientific">Paenibacillus catalpae</name>
    <dbReference type="NCBI Taxonomy" id="1045775"/>
    <lineage>
        <taxon>Bacteria</taxon>
        <taxon>Bacillati</taxon>
        <taxon>Bacillota</taxon>
        <taxon>Bacilli</taxon>
        <taxon>Bacillales</taxon>
        <taxon>Paenibacillaceae</taxon>
        <taxon>Paenibacillus</taxon>
    </lineage>
</organism>
<dbReference type="PANTHER" id="PTHR47763:SF1">
    <property type="entry name" value="DUF659 DOMAIN-CONTAINING PROTEIN"/>
    <property type="match status" value="1"/>
</dbReference>
<keyword evidence="2" id="KW-0964">Secreted</keyword>
<dbReference type="InterPro" id="IPR056861">
    <property type="entry name" value="HMCN1-like_VWA"/>
</dbReference>
<evidence type="ECO:0000313" key="6">
    <source>
        <dbReference type="EMBL" id="SFE46224.1"/>
    </source>
</evidence>